<evidence type="ECO:0000313" key="1">
    <source>
        <dbReference type="EMBL" id="CAL5228842.1"/>
    </source>
</evidence>
<sequence length="401" mass="42737">MFGVGTLGDDLACRTRKGCNNVVKNGFAGLGYDRALLPDFPPAPQYWKGRYADGPVWPEYLADLLSGYELHDVAVGGASTMPATYKVSSYYPDNLKDNGLGLVSFPRPGFHDQIETLLGQSGGNLTANDVMLDARDPNSAVYFALNGTFDTATNVTLEIYSTDLGLGLDELYAAGGRKFMVASIAAAYLVPQAIHAAQENAAVAAAQHEATAFAARYPADPPNVQFISFADVQKGIVANATQLGFIDTTNPCTLDAVKAAYATSNVYEMGTLVSTHPGAVASLAYDLGVSSLANATEYAYNALIGPAVRSKPNDTASFLAVWSAHIQSAVQNATTDRVRRLQGVMYTDLPKSLGGTNPWTFVPTCIKRAAEHLWHDDVHPTAKQHKLIGQAVYDASNGVLF</sequence>
<reference evidence="1 2" key="1">
    <citation type="submission" date="2024-06" db="EMBL/GenBank/DDBJ databases">
        <authorList>
            <person name="Kraege A."/>
            <person name="Thomma B."/>
        </authorList>
    </citation>
    <scope>NUCLEOTIDE SEQUENCE [LARGE SCALE GENOMIC DNA]</scope>
</reference>
<organism evidence="1 2">
    <name type="scientific">Coccomyxa viridis</name>
    <dbReference type="NCBI Taxonomy" id="1274662"/>
    <lineage>
        <taxon>Eukaryota</taxon>
        <taxon>Viridiplantae</taxon>
        <taxon>Chlorophyta</taxon>
        <taxon>core chlorophytes</taxon>
        <taxon>Trebouxiophyceae</taxon>
        <taxon>Trebouxiophyceae incertae sedis</taxon>
        <taxon>Coccomyxaceae</taxon>
        <taxon>Coccomyxa</taxon>
    </lineage>
</organism>
<keyword evidence="2" id="KW-1185">Reference proteome</keyword>
<dbReference type="Proteomes" id="UP001497392">
    <property type="component" value="Unassembled WGS sequence"/>
</dbReference>
<gene>
    <name evidence="1" type="primary">g12048</name>
    <name evidence="1" type="ORF">VP750_LOCUS10748</name>
</gene>
<evidence type="ECO:0000313" key="2">
    <source>
        <dbReference type="Proteomes" id="UP001497392"/>
    </source>
</evidence>
<proteinExistence type="predicted"/>
<name>A0ABP1GC15_9CHLO</name>
<accession>A0ABP1GC15</accession>
<dbReference type="InterPro" id="IPR036514">
    <property type="entry name" value="SGNH_hydro_sf"/>
</dbReference>
<dbReference type="Gene3D" id="3.40.50.1110">
    <property type="entry name" value="SGNH hydrolase"/>
    <property type="match status" value="1"/>
</dbReference>
<comment type="caution">
    <text evidence="1">The sequence shown here is derived from an EMBL/GenBank/DDBJ whole genome shotgun (WGS) entry which is preliminary data.</text>
</comment>
<dbReference type="EMBL" id="CAXHTA020000019">
    <property type="protein sequence ID" value="CAL5228842.1"/>
    <property type="molecule type" value="Genomic_DNA"/>
</dbReference>
<protein>
    <submittedName>
        <fullName evidence="1">G12048 protein</fullName>
    </submittedName>
</protein>